<protein>
    <submittedName>
        <fullName evidence="2">Sugar phosphate isomerase/epimerase family protein</fullName>
    </submittedName>
</protein>
<comment type="caution">
    <text evidence="2">The sequence shown here is derived from an EMBL/GenBank/DDBJ whole genome shotgun (WGS) entry which is preliminary data.</text>
</comment>
<gene>
    <name evidence="2" type="ORF">ACFO0J_13515</name>
</gene>
<reference evidence="3" key="1">
    <citation type="journal article" date="2019" name="Int. J. Syst. Evol. Microbiol.">
        <title>The Global Catalogue of Microorganisms (GCM) 10K type strain sequencing project: providing services to taxonomists for standard genome sequencing and annotation.</title>
        <authorList>
            <consortium name="The Broad Institute Genomics Platform"/>
            <consortium name="The Broad Institute Genome Sequencing Center for Infectious Disease"/>
            <person name="Wu L."/>
            <person name="Ma J."/>
        </authorList>
    </citation>
    <scope>NUCLEOTIDE SEQUENCE [LARGE SCALE GENOMIC DNA]</scope>
    <source>
        <strain evidence="3">CGMCC 1.19029</strain>
    </source>
</reference>
<dbReference type="Proteomes" id="UP001595756">
    <property type="component" value="Unassembled WGS sequence"/>
</dbReference>
<dbReference type="PANTHER" id="PTHR12110">
    <property type="entry name" value="HYDROXYPYRUVATE ISOMERASE"/>
    <property type="match status" value="1"/>
</dbReference>
<sequence length="267" mass="29688">MALQFSLAHLTVLTCSPMDMIRIAQRTGYDFVSLRLTAVTPTEHVFALQNDPAMLAEVKALLKDTGVRVLDIELARMPPEIEPETYAAVLDTAAELGARHILTQLPDPDRARATDRFARLCDMARPLGLSIGLEYPSWTETPDLRAAADVVRAVNRPNAGVVVDTLHFNRSRDSVDELRSLPREWFRFAQVCDAPAEIPDTVEGLIHTARDERFVPGEGGIDIRQILDALPAVPYSLEIPNNEQVQALGHEAWARRCIEGARRYLST</sequence>
<name>A0ABV8S1I7_9BURK</name>
<dbReference type="SUPFAM" id="SSF51658">
    <property type="entry name" value="Xylose isomerase-like"/>
    <property type="match status" value="1"/>
</dbReference>
<evidence type="ECO:0000313" key="2">
    <source>
        <dbReference type="EMBL" id="MFC4299060.1"/>
    </source>
</evidence>
<dbReference type="RefSeq" id="WP_376813619.1">
    <property type="nucleotide sequence ID" value="NZ_JBHSDY010000009.1"/>
</dbReference>
<accession>A0ABV8S1I7</accession>
<dbReference type="InterPro" id="IPR013022">
    <property type="entry name" value="Xyl_isomerase-like_TIM-brl"/>
</dbReference>
<keyword evidence="3" id="KW-1185">Reference proteome</keyword>
<dbReference type="GO" id="GO:0016853">
    <property type="term" value="F:isomerase activity"/>
    <property type="evidence" value="ECO:0007669"/>
    <property type="project" value="UniProtKB-KW"/>
</dbReference>
<dbReference type="EMBL" id="JBHSDY010000009">
    <property type="protein sequence ID" value="MFC4299060.1"/>
    <property type="molecule type" value="Genomic_DNA"/>
</dbReference>
<dbReference type="InterPro" id="IPR050312">
    <property type="entry name" value="IolE/XylAMocC-like"/>
</dbReference>
<evidence type="ECO:0000259" key="1">
    <source>
        <dbReference type="Pfam" id="PF01261"/>
    </source>
</evidence>
<dbReference type="Gene3D" id="3.20.20.150">
    <property type="entry name" value="Divalent-metal-dependent TIM barrel enzymes"/>
    <property type="match status" value="1"/>
</dbReference>
<proteinExistence type="predicted"/>
<evidence type="ECO:0000313" key="3">
    <source>
        <dbReference type="Proteomes" id="UP001595756"/>
    </source>
</evidence>
<feature type="domain" description="Xylose isomerase-like TIM barrel" evidence="1">
    <location>
        <begin position="22"/>
        <end position="247"/>
    </location>
</feature>
<dbReference type="PANTHER" id="PTHR12110:SF48">
    <property type="entry name" value="BLL3656 PROTEIN"/>
    <property type="match status" value="1"/>
</dbReference>
<dbReference type="InterPro" id="IPR036237">
    <property type="entry name" value="Xyl_isomerase-like_sf"/>
</dbReference>
<dbReference type="Pfam" id="PF01261">
    <property type="entry name" value="AP_endonuc_2"/>
    <property type="match status" value="1"/>
</dbReference>
<organism evidence="2 3">
    <name type="scientific">Castellaniella hirudinis</name>
    <dbReference type="NCBI Taxonomy" id="1144617"/>
    <lineage>
        <taxon>Bacteria</taxon>
        <taxon>Pseudomonadati</taxon>
        <taxon>Pseudomonadota</taxon>
        <taxon>Betaproteobacteria</taxon>
        <taxon>Burkholderiales</taxon>
        <taxon>Alcaligenaceae</taxon>
        <taxon>Castellaniella</taxon>
    </lineage>
</organism>
<keyword evidence="2" id="KW-0413">Isomerase</keyword>